<keyword evidence="2" id="KW-1185">Reference proteome</keyword>
<evidence type="ECO:0000313" key="1">
    <source>
        <dbReference type="EMBL" id="MBM9576798.1"/>
    </source>
</evidence>
<comment type="caution">
    <text evidence="1">The sequence shown here is derived from an EMBL/GenBank/DDBJ whole genome shotgun (WGS) entry which is preliminary data.</text>
</comment>
<name>A0ABS2U8W4_9LEPT</name>
<accession>A0ABS2U8W4</accession>
<organism evidence="1 2">
    <name type="scientific">Leptospira ainlahdjerensis</name>
    <dbReference type="NCBI Taxonomy" id="2810033"/>
    <lineage>
        <taxon>Bacteria</taxon>
        <taxon>Pseudomonadati</taxon>
        <taxon>Spirochaetota</taxon>
        <taxon>Spirochaetia</taxon>
        <taxon>Leptospirales</taxon>
        <taxon>Leptospiraceae</taxon>
        <taxon>Leptospira</taxon>
    </lineage>
</organism>
<evidence type="ECO:0008006" key="3">
    <source>
        <dbReference type="Google" id="ProtNLM"/>
    </source>
</evidence>
<dbReference type="RefSeq" id="WP_205278934.1">
    <property type="nucleotide sequence ID" value="NZ_JAFFPU010000024.1"/>
</dbReference>
<dbReference type="NCBIfam" id="NF047806">
    <property type="entry name" value="LIC10025_lipo"/>
    <property type="match status" value="1"/>
</dbReference>
<dbReference type="Proteomes" id="UP000724686">
    <property type="component" value="Unassembled WGS sequence"/>
</dbReference>
<gene>
    <name evidence="1" type="ORF">JWG45_06480</name>
</gene>
<evidence type="ECO:0000313" key="2">
    <source>
        <dbReference type="Proteomes" id="UP000724686"/>
    </source>
</evidence>
<reference evidence="1 2" key="1">
    <citation type="submission" date="2021-02" db="EMBL/GenBank/DDBJ databases">
        <title>Leptospira ainlahdjerensis sp. nov., Leptospira ainazelensis sp. nov., Leptospira abararensis sp. nov. and Leptospira chreensis sp. nov., four new species isolated from water sources in Algeria.</title>
        <authorList>
            <person name="Amara Korba A."/>
            <person name="Kainiu M."/>
            <person name="Vincent A.T."/>
            <person name="Mariet J.-F."/>
            <person name="Veyrier F.J."/>
            <person name="Goarant C."/>
            <person name="Picardeau M."/>
        </authorList>
    </citation>
    <scope>NUCLEOTIDE SEQUENCE [LARGE SCALE GENOMIC DNA]</scope>
    <source>
        <strain evidence="1 2">201903070</strain>
    </source>
</reference>
<proteinExistence type="predicted"/>
<sequence>MKSFESKESNHRRILLWILIGFLTYNCVQKKPNQAAYWQEYLSFQKALSIEYPSGGIRNALYGNLTSADESFLQEKEGILSIDFYLRKTDRGFQSVLTTEKPPDNSPYKIHVDYVPSSFKDQKTYRMKRKTESILPAFSYHEFFSHVDQLQNYFRSNADLSTKFEKISAAHRYLCSVSNCDVGRSENSSWLMYEVDESTGKRFPEFYKKMLKLLNQTSYRITIFKSGDFLSGIELYNEKTKTFLKIPDTPPGYWLRPETLHIRVSLFIQAYGLKIDIRSLGYKLRFFSSKNYEKMTGEFSKIPEKKISGRFLQIFPPGMVNWFIPGNIEEYFDNFFTLLVHGSDGNGGNRFVSESYRTGNKVTVTLRSESEIFRERFKLFQSNGEKDDSPSFFEVLEKVLIEDLRKFPETTSSF</sequence>
<protein>
    <recommendedName>
        <fullName evidence="3">Lipoprotein</fullName>
    </recommendedName>
</protein>
<dbReference type="EMBL" id="JAFFPU010000024">
    <property type="protein sequence ID" value="MBM9576798.1"/>
    <property type="molecule type" value="Genomic_DNA"/>
</dbReference>